<dbReference type="Proteomes" id="UP001055811">
    <property type="component" value="Linkage Group LG08"/>
</dbReference>
<sequence length="112" mass="12160">MNTRLPSLYTHCLQILSENPNSSTLAPLFVYSPSTNVHAAASTPSSPVAIHSINVCVVYDIPLKLAGQGKRDGVKFVVCQCLPPSYLAEPFVVLYPIRFGAQQILQLCSNDI</sequence>
<proteinExistence type="predicted"/>
<reference evidence="2" key="1">
    <citation type="journal article" date="2022" name="Mol. Ecol. Resour.">
        <title>The genomes of chicory, endive, great burdock and yacon provide insights into Asteraceae palaeo-polyploidization history and plant inulin production.</title>
        <authorList>
            <person name="Fan W."/>
            <person name="Wang S."/>
            <person name="Wang H."/>
            <person name="Wang A."/>
            <person name="Jiang F."/>
            <person name="Liu H."/>
            <person name="Zhao H."/>
            <person name="Xu D."/>
            <person name="Zhang Y."/>
        </authorList>
    </citation>
    <scope>NUCLEOTIDE SEQUENCE [LARGE SCALE GENOMIC DNA]</scope>
    <source>
        <strain evidence="2">cv. Punajuju</strain>
    </source>
</reference>
<evidence type="ECO:0000313" key="2">
    <source>
        <dbReference type="Proteomes" id="UP001055811"/>
    </source>
</evidence>
<dbReference type="EMBL" id="CM042016">
    <property type="protein sequence ID" value="KAI3700016.1"/>
    <property type="molecule type" value="Genomic_DNA"/>
</dbReference>
<reference evidence="1 2" key="2">
    <citation type="journal article" date="2022" name="Mol. Ecol. Resour.">
        <title>The genomes of chicory, endive, great burdock and yacon provide insights into Asteraceae paleo-polyploidization history and plant inulin production.</title>
        <authorList>
            <person name="Fan W."/>
            <person name="Wang S."/>
            <person name="Wang H."/>
            <person name="Wang A."/>
            <person name="Jiang F."/>
            <person name="Liu H."/>
            <person name="Zhao H."/>
            <person name="Xu D."/>
            <person name="Zhang Y."/>
        </authorList>
    </citation>
    <scope>NUCLEOTIDE SEQUENCE [LARGE SCALE GENOMIC DNA]</scope>
    <source>
        <strain evidence="2">cv. Punajuju</strain>
        <tissue evidence="1">Leaves</tissue>
    </source>
</reference>
<name>A0ACB8ZRR8_CICIN</name>
<keyword evidence="2" id="KW-1185">Reference proteome</keyword>
<protein>
    <submittedName>
        <fullName evidence="1">Uncharacterized protein</fullName>
    </submittedName>
</protein>
<comment type="caution">
    <text evidence="1">The sequence shown here is derived from an EMBL/GenBank/DDBJ whole genome shotgun (WGS) entry which is preliminary data.</text>
</comment>
<evidence type="ECO:0000313" key="1">
    <source>
        <dbReference type="EMBL" id="KAI3700016.1"/>
    </source>
</evidence>
<gene>
    <name evidence="1" type="ORF">L2E82_44629</name>
</gene>
<accession>A0ACB8ZRR8</accession>
<organism evidence="1 2">
    <name type="scientific">Cichorium intybus</name>
    <name type="common">Chicory</name>
    <dbReference type="NCBI Taxonomy" id="13427"/>
    <lineage>
        <taxon>Eukaryota</taxon>
        <taxon>Viridiplantae</taxon>
        <taxon>Streptophyta</taxon>
        <taxon>Embryophyta</taxon>
        <taxon>Tracheophyta</taxon>
        <taxon>Spermatophyta</taxon>
        <taxon>Magnoliopsida</taxon>
        <taxon>eudicotyledons</taxon>
        <taxon>Gunneridae</taxon>
        <taxon>Pentapetalae</taxon>
        <taxon>asterids</taxon>
        <taxon>campanulids</taxon>
        <taxon>Asterales</taxon>
        <taxon>Asteraceae</taxon>
        <taxon>Cichorioideae</taxon>
        <taxon>Cichorieae</taxon>
        <taxon>Cichoriinae</taxon>
        <taxon>Cichorium</taxon>
    </lineage>
</organism>